<evidence type="ECO:0000256" key="1">
    <source>
        <dbReference type="ARBA" id="ARBA00022801"/>
    </source>
</evidence>
<sequence>MGAGTDDAGSEDAPVRDEPASWPVVSSEDLHRDGWVVALRADRVQRPGAPEEAPFRRVVLEHPGAAVILALDAEDRVFCLRQYRHATQMRFVELPAGLLDVDGESALEVAQRELVEEGALRAERWTHLVTTYPSPGISAEKAAIFLAEGLSAADRGEFVLRHEEADMEELWVPFEDLVDGVLAGRITDAPVVIAVLTLHARRTRGVSGGVGPRSGETS</sequence>
<organism evidence="4 5">
    <name type="scientific">Nocardioides imazamoxiresistens</name>
    <dbReference type="NCBI Taxonomy" id="3231893"/>
    <lineage>
        <taxon>Bacteria</taxon>
        <taxon>Bacillati</taxon>
        <taxon>Actinomycetota</taxon>
        <taxon>Actinomycetes</taxon>
        <taxon>Propionibacteriales</taxon>
        <taxon>Nocardioidaceae</taxon>
        <taxon>Nocardioides</taxon>
    </lineage>
</organism>
<dbReference type="PANTHER" id="PTHR11839">
    <property type="entry name" value="UDP/ADP-SUGAR PYROPHOSPHATASE"/>
    <property type="match status" value="1"/>
</dbReference>
<accession>A0ABU3PSM0</accession>
<dbReference type="InterPro" id="IPR000086">
    <property type="entry name" value="NUDIX_hydrolase_dom"/>
</dbReference>
<dbReference type="Gene3D" id="3.90.79.10">
    <property type="entry name" value="Nucleoside Triphosphate Pyrophosphohydrolase"/>
    <property type="match status" value="1"/>
</dbReference>
<proteinExistence type="predicted"/>
<protein>
    <submittedName>
        <fullName evidence="4">NUDIX hydrolase</fullName>
        <ecNumber evidence="4">3.6.-.-</ecNumber>
    </submittedName>
</protein>
<dbReference type="PANTHER" id="PTHR11839:SF31">
    <property type="entry name" value="ADP-RIBOSE PYROPHOSPHATASE"/>
    <property type="match status" value="1"/>
</dbReference>
<evidence type="ECO:0000313" key="4">
    <source>
        <dbReference type="EMBL" id="MDT9592231.1"/>
    </source>
</evidence>
<evidence type="ECO:0000259" key="3">
    <source>
        <dbReference type="PROSITE" id="PS51462"/>
    </source>
</evidence>
<dbReference type="EC" id="3.6.-.-" evidence="4"/>
<dbReference type="RefSeq" id="WP_315731553.1">
    <property type="nucleotide sequence ID" value="NZ_JAVYII010000002.1"/>
</dbReference>
<dbReference type="Pfam" id="PF00293">
    <property type="entry name" value="NUDIX"/>
    <property type="match status" value="1"/>
</dbReference>
<dbReference type="GO" id="GO:0016787">
    <property type="term" value="F:hydrolase activity"/>
    <property type="evidence" value="ECO:0007669"/>
    <property type="project" value="UniProtKB-KW"/>
</dbReference>
<dbReference type="PROSITE" id="PS51462">
    <property type="entry name" value="NUDIX"/>
    <property type="match status" value="1"/>
</dbReference>
<feature type="region of interest" description="Disordered" evidence="2">
    <location>
        <begin position="1"/>
        <end position="26"/>
    </location>
</feature>
<reference evidence="4 5" key="1">
    <citation type="submission" date="2023-08" db="EMBL/GenBank/DDBJ databases">
        <title>Nocardioides seae sp. nov., a bacterium isolated from a soil.</title>
        <authorList>
            <person name="Wang X."/>
        </authorList>
    </citation>
    <scope>NUCLEOTIDE SEQUENCE [LARGE SCALE GENOMIC DNA]</scope>
    <source>
        <strain evidence="4 5">YZH12</strain>
    </source>
</reference>
<feature type="domain" description="Nudix hydrolase" evidence="3">
    <location>
        <begin position="60"/>
        <end position="194"/>
    </location>
</feature>
<comment type="caution">
    <text evidence="4">The sequence shown here is derived from an EMBL/GenBank/DDBJ whole genome shotgun (WGS) entry which is preliminary data.</text>
</comment>
<dbReference type="InterPro" id="IPR015797">
    <property type="entry name" value="NUDIX_hydrolase-like_dom_sf"/>
</dbReference>
<keyword evidence="1 4" id="KW-0378">Hydrolase</keyword>
<evidence type="ECO:0000256" key="2">
    <source>
        <dbReference type="SAM" id="MobiDB-lite"/>
    </source>
</evidence>
<keyword evidence="5" id="KW-1185">Reference proteome</keyword>
<gene>
    <name evidence="4" type="ORF">RDV89_04085</name>
</gene>
<dbReference type="EMBL" id="JAVYII010000002">
    <property type="protein sequence ID" value="MDT9592231.1"/>
    <property type="molecule type" value="Genomic_DNA"/>
</dbReference>
<evidence type="ECO:0000313" key="5">
    <source>
        <dbReference type="Proteomes" id="UP001268542"/>
    </source>
</evidence>
<dbReference type="Proteomes" id="UP001268542">
    <property type="component" value="Unassembled WGS sequence"/>
</dbReference>
<name>A0ABU3PSM0_9ACTN</name>
<dbReference type="SUPFAM" id="SSF55811">
    <property type="entry name" value="Nudix"/>
    <property type="match status" value="1"/>
</dbReference>